<dbReference type="SUPFAM" id="SSF81273">
    <property type="entry name" value="H-NS histone-like proteins"/>
    <property type="match status" value="1"/>
</dbReference>
<comment type="similarity">
    <text evidence="2">Belongs to the histone-like protein H-NS family.</text>
</comment>
<feature type="domain" description="DNA-binding protein H-NS-like C-terminal" evidence="6">
    <location>
        <begin position="20"/>
        <end position="59"/>
    </location>
</feature>
<dbReference type="InterPro" id="IPR027444">
    <property type="entry name" value="H-NS_C_dom"/>
</dbReference>
<dbReference type="Gene3D" id="4.10.430.30">
    <property type="match status" value="1"/>
</dbReference>
<comment type="subcellular location">
    <subcellularLocation>
        <location evidence="1">Cytoplasm</location>
        <location evidence="1">Nucleoid</location>
    </subcellularLocation>
</comment>
<evidence type="ECO:0000313" key="8">
    <source>
        <dbReference type="Proteomes" id="UP000199706"/>
    </source>
</evidence>
<reference evidence="7 8" key="1">
    <citation type="submission" date="2016-10" db="EMBL/GenBank/DDBJ databases">
        <authorList>
            <person name="de Groot N.N."/>
        </authorList>
    </citation>
    <scope>NUCLEOTIDE SEQUENCE [LARGE SCALE GENOMIC DNA]</scope>
    <source>
        <strain evidence="7 8">LMG 2247</strain>
    </source>
</reference>
<feature type="compositionally biased region" description="Basic and acidic residues" evidence="5">
    <location>
        <begin position="1"/>
        <end position="12"/>
    </location>
</feature>
<name>A0A1G8IVI1_9BURK</name>
<accession>A0A1G8IVI1</accession>
<proteinExistence type="inferred from homology"/>
<dbReference type="SMART" id="SM00528">
    <property type="entry name" value="HNS"/>
    <property type="match status" value="1"/>
</dbReference>
<organism evidence="7 8">
    <name type="scientific">Paraburkholderia phenazinium</name>
    <dbReference type="NCBI Taxonomy" id="60549"/>
    <lineage>
        <taxon>Bacteria</taxon>
        <taxon>Pseudomonadati</taxon>
        <taxon>Pseudomonadota</taxon>
        <taxon>Betaproteobacteria</taxon>
        <taxon>Burkholderiales</taxon>
        <taxon>Burkholderiaceae</taxon>
        <taxon>Paraburkholderia</taxon>
    </lineage>
</organism>
<feature type="region of interest" description="Disordered" evidence="5">
    <location>
        <begin position="1"/>
        <end position="46"/>
    </location>
</feature>
<evidence type="ECO:0000313" key="7">
    <source>
        <dbReference type="EMBL" id="SDI22480.1"/>
    </source>
</evidence>
<evidence type="ECO:0000256" key="2">
    <source>
        <dbReference type="ARBA" id="ARBA00010610"/>
    </source>
</evidence>
<dbReference type="Pfam" id="PF00816">
    <property type="entry name" value="Histone_HNS"/>
    <property type="match status" value="1"/>
</dbReference>
<gene>
    <name evidence="7" type="ORF">SAMN05216466_11915</name>
</gene>
<dbReference type="GO" id="GO:0009295">
    <property type="term" value="C:nucleoid"/>
    <property type="evidence" value="ECO:0007669"/>
    <property type="project" value="UniProtKB-SubCell"/>
</dbReference>
<evidence type="ECO:0000256" key="3">
    <source>
        <dbReference type="ARBA" id="ARBA00022490"/>
    </source>
</evidence>
<evidence type="ECO:0000256" key="5">
    <source>
        <dbReference type="SAM" id="MobiDB-lite"/>
    </source>
</evidence>
<keyword evidence="4 7" id="KW-0238">DNA-binding</keyword>
<dbReference type="EMBL" id="FNCJ01000019">
    <property type="protein sequence ID" value="SDI22480.1"/>
    <property type="molecule type" value="Genomic_DNA"/>
</dbReference>
<evidence type="ECO:0000256" key="1">
    <source>
        <dbReference type="ARBA" id="ARBA00004453"/>
    </source>
</evidence>
<dbReference type="AlphaFoldDB" id="A0A1G8IVI1"/>
<protein>
    <submittedName>
        <fullName evidence="7">DNA-binding protein H-NS</fullName>
    </submittedName>
</protein>
<sequence>MEYGLTEKDLFPRKRGRPVNAAKPAAAPKYQDPKTGRTWSGHGRIPDWIKGKDRDRFLING</sequence>
<keyword evidence="3" id="KW-0963">Cytoplasm</keyword>
<dbReference type="PANTHER" id="PTHR38097:SF2">
    <property type="entry name" value="DNA-BINDING PROTEIN STPA"/>
    <property type="match status" value="1"/>
</dbReference>
<dbReference type="PANTHER" id="PTHR38097">
    <property type="match status" value="1"/>
</dbReference>
<evidence type="ECO:0000256" key="4">
    <source>
        <dbReference type="ARBA" id="ARBA00023125"/>
    </source>
</evidence>
<dbReference type="Proteomes" id="UP000199706">
    <property type="component" value="Unassembled WGS sequence"/>
</dbReference>
<evidence type="ECO:0000259" key="6">
    <source>
        <dbReference type="SMART" id="SM00528"/>
    </source>
</evidence>
<dbReference type="GO" id="GO:0003677">
    <property type="term" value="F:DNA binding"/>
    <property type="evidence" value="ECO:0007669"/>
    <property type="project" value="UniProtKB-KW"/>
</dbReference>